<reference evidence="15" key="3">
    <citation type="submission" date="2023-05" db="EMBL/GenBank/DDBJ databases">
        <authorList>
            <person name="Smith C.H."/>
        </authorList>
    </citation>
    <scope>NUCLEOTIDE SEQUENCE</scope>
    <source>
        <strain evidence="15">CHS0354</strain>
        <tissue evidence="15">Mantle</tissue>
    </source>
</reference>
<feature type="region of interest" description="Disordered" evidence="11">
    <location>
        <begin position="26"/>
        <end position="49"/>
    </location>
</feature>
<dbReference type="GO" id="GO:0008270">
    <property type="term" value="F:zinc ion binding"/>
    <property type="evidence" value="ECO:0007669"/>
    <property type="project" value="UniProtKB-KW"/>
</dbReference>
<evidence type="ECO:0000256" key="5">
    <source>
        <dbReference type="ARBA" id="ARBA00022771"/>
    </source>
</evidence>
<dbReference type="Pfam" id="PF12906">
    <property type="entry name" value="RINGv"/>
    <property type="match status" value="1"/>
</dbReference>
<comment type="subcellular location">
    <subcellularLocation>
        <location evidence="1">Membrane</location>
        <topology evidence="1">Multi-pass membrane protein</topology>
    </subcellularLocation>
</comment>
<evidence type="ECO:0000256" key="10">
    <source>
        <dbReference type="PROSITE-ProRule" id="PRU00175"/>
    </source>
</evidence>
<sequence length="434" mass="49080">MPRLSDSNLRRQVIIKNVTRSYASDMNNNRNVTANSTTFSSPKPVPTPSPTITSIIQSSLASRSSIQDLTPIHHALEEEEEDKEDLIHHLIACSECPTCKAHHVRPLPLRSASPLCSTPAPHSIGCSMTSPLCTSVMENSFCSEEIICRICHEGDQDEELISPCLCAGSMGMLHISCLEQWLGSSNTTKCEICQYQFCLKRYPRPLKWYLHEPSLKKESKRFVRNLLLMIFFGILAVLITVICLVWSAIFIQERRILESTSLIMFVIIVDTLYGLGFFFGLQQNLHLMRRWQHDHQVIKIQHSVCKEDSVVNVLGQEEGDTDPSLLQKLAKKLRRQSNRNSQNEVTLRRYSQVDDIIFDGSQDSLESYKKAISKPIPSDENISVNVTSPCLIKPSVQDGEEEATRVTYYKWTKAGSTVSYKVNDTDSPLMETIL</sequence>
<dbReference type="Proteomes" id="UP001195483">
    <property type="component" value="Unassembled WGS sequence"/>
</dbReference>
<reference evidence="15" key="1">
    <citation type="journal article" date="2021" name="Genome Biol. Evol.">
        <title>A High-Quality Reference Genome for a Parasitic Bivalve with Doubly Uniparental Inheritance (Bivalvia: Unionida).</title>
        <authorList>
            <person name="Smith C.H."/>
        </authorList>
    </citation>
    <scope>NUCLEOTIDE SEQUENCE</scope>
    <source>
        <strain evidence="15">CHS0354</strain>
    </source>
</reference>
<dbReference type="SMART" id="SM00744">
    <property type="entry name" value="RINGv"/>
    <property type="match status" value="1"/>
</dbReference>
<proteinExistence type="predicted"/>
<keyword evidence="5 10" id="KW-0863">Zinc-finger</keyword>
<dbReference type="Gene3D" id="3.30.40.10">
    <property type="entry name" value="Zinc/RING finger domain, C3HC4 (zinc finger)"/>
    <property type="match status" value="1"/>
</dbReference>
<evidence type="ECO:0000256" key="3">
    <source>
        <dbReference type="ARBA" id="ARBA00022692"/>
    </source>
</evidence>
<dbReference type="CDD" id="cd16699">
    <property type="entry name" value="RING_CH-C4HC3_MARCH2-like"/>
    <property type="match status" value="1"/>
</dbReference>
<evidence type="ECO:0000256" key="7">
    <source>
        <dbReference type="ARBA" id="ARBA00022833"/>
    </source>
</evidence>
<gene>
    <name evidence="15" type="ORF">CHS0354_002851</name>
</gene>
<keyword evidence="4" id="KW-0479">Metal-binding</keyword>
<evidence type="ECO:0000256" key="1">
    <source>
        <dbReference type="ARBA" id="ARBA00004141"/>
    </source>
</evidence>
<keyword evidence="6" id="KW-0833">Ubl conjugation pathway</keyword>
<protein>
    <recommendedName>
        <fullName evidence="17">RING-CH-type domain-containing protein</fullName>
    </recommendedName>
</protein>
<feature type="transmembrane region" description="Helical" evidence="12">
    <location>
        <begin position="261"/>
        <end position="281"/>
    </location>
</feature>
<dbReference type="InterPro" id="IPR001841">
    <property type="entry name" value="Znf_RING"/>
</dbReference>
<dbReference type="GO" id="GO:0016020">
    <property type="term" value="C:membrane"/>
    <property type="evidence" value="ECO:0007669"/>
    <property type="project" value="UniProtKB-SubCell"/>
</dbReference>
<keyword evidence="7" id="KW-0862">Zinc</keyword>
<reference evidence="15" key="2">
    <citation type="journal article" date="2021" name="Genome Biol. Evol.">
        <title>Developing a high-quality reference genome for a parasitic bivalve with doubly uniparental inheritance (Bivalvia: Unionida).</title>
        <authorList>
            <person name="Smith C.H."/>
        </authorList>
    </citation>
    <scope>NUCLEOTIDE SEQUENCE</scope>
    <source>
        <strain evidence="15">CHS0354</strain>
        <tissue evidence="15">Mantle</tissue>
    </source>
</reference>
<dbReference type="InterPro" id="IPR011016">
    <property type="entry name" value="Znf_RING-CH"/>
</dbReference>
<feature type="domain" description="RING-CH-type" evidence="14">
    <location>
        <begin position="140"/>
        <end position="200"/>
    </location>
</feature>
<keyword evidence="9 12" id="KW-0472">Membrane</keyword>
<dbReference type="PANTHER" id="PTHR46065:SF3">
    <property type="entry name" value="FI20425P1"/>
    <property type="match status" value="1"/>
</dbReference>
<evidence type="ECO:0000256" key="12">
    <source>
        <dbReference type="SAM" id="Phobius"/>
    </source>
</evidence>
<feature type="compositionally biased region" description="Polar residues" evidence="11">
    <location>
        <begin position="26"/>
        <end position="35"/>
    </location>
</feature>
<accession>A0AAE0SN63</accession>
<evidence type="ECO:0000256" key="9">
    <source>
        <dbReference type="ARBA" id="ARBA00023136"/>
    </source>
</evidence>
<evidence type="ECO:0000259" key="13">
    <source>
        <dbReference type="PROSITE" id="PS50089"/>
    </source>
</evidence>
<keyword evidence="8 12" id="KW-1133">Transmembrane helix</keyword>
<dbReference type="EMBL" id="JAEAOA010000229">
    <property type="protein sequence ID" value="KAK3594813.1"/>
    <property type="molecule type" value="Genomic_DNA"/>
</dbReference>
<evidence type="ECO:0000259" key="14">
    <source>
        <dbReference type="PROSITE" id="PS51292"/>
    </source>
</evidence>
<evidence type="ECO:0008006" key="17">
    <source>
        <dbReference type="Google" id="ProtNLM"/>
    </source>
</evidence>
<name>A0AAE0SN63_9BIVA</name>
<evidence type="ECO:0000256" key="2">
    <source>
        <dbReference type="ARBA" id="ARBA00022679"/>
    </source>
</evidence>
<keyword evidence="2" id="KW-0808">Transferase</keyword>
<keyword evidence="3 12" id="KW-0812">Transmembrane</keyword>
<evidence type="ECO:0000313" key="15">
    <source>
        <dbReference type="EMBL" id="KAK3594813.1"/>
    </source>
</evidence>
<evidence type="ECO:0000256" key="6">
    <source>
        <dbReference type="ARBA" id="ARBA00022786"/>
    </source>
</evidence>
<dbReference type="PROSITE" id="PS51292">
    <property type="entry name" value="ZF_RING_CH"/>
    <property type="match status" value="1"/>
</dbReference>
<dbReference type="AlphaFoldDB" id="A0AAE0SN63"/>
<comment type="caution">
    <text evidence="15">The sequence shown here is derived from an EMBL/GenBank/DDBJ whole genome shotgun (WGS) entry which is preliminary data.</text>
</comment>
<evidence type="ECO:0000256" key="4">
    <source>
        <dbReference type="ARBA" id="ARBA00022723"/>
    </source>
</evidence>
<dbReference type="PROSITE" id="PS50089">
    <property type="entry name" value="ZF_RING_2"/>
    <property type="match status" value="1"/>
</dbReference>
<dbReference type="PANTHER" id="PTHR46065">
    <property type="entry name" value="E3 UBIQUITIN-PROTEIN LIGASE MARCH 2/3 FAMILY MEMBER"/>
    <property type="match status" value="1"/>
</dbReference>
<feature type="domain" description="RING-type" evidence="13">
    <location>
        <begin position="148"/>
        <end position="194"/>
    </location>
</feature>
<dbReference type="SUPFAM" id="SSF57850">
    <property type="entry name" value="RING/U-box"/>
    <property type="match status" value="1"/>
</dbReference>
<feature type="transmembrane region" description="Helical" evidence="12">
    <location>
        <begin position="226"/>
        <end position="249"/>
    </location>
</feature>
<evidence type="ECO:0000256" key="8">
    <source>
        <dbReference type="ARBA" id="ARBA00022989"/>
    </source>
</evidence>
<dbReference type="InterPro" id="IPR013083">
    <property type="entry name" value="Znf_RING/FYVE/PHD"/>
</dbReference>
<organism evidence="15 16">
    <name type="scientific">Potamilus streckersoni</name>
    <dbReference type="NCBI Taxonomy" id="2493646"/>
    <lineage>
        <taxon>Eukaryota</taxon>
        <taxon>Metazoa</taxon>
        <taxon>Spiralia</taxon>
        <taxon>Lophotrochozoa</taxon>
        <taxon>Mollusca</taxon>
        <taxon>Bivalvia</taxon>
        <taxon>Autobranchia</taxon>
        <taxon>Heteroconchia</taxon>
        <taxon>Palaeoheterodonta</taxon>
        <taxon>Unionida</taxon>
        <taxon>Unionoidea</taxon>
        <taxon>Unionidae</taxon>
        <taxon>Ambleminae</taxon>
        <taxon>Lampsilini</taxon>
        <taxon>Potamilus</taxon>
    </lineage>
</organism>
<dbReference type="GO" id="GO:0016567">
    <property type="term" value="P:protein ubiquitination"/>
    <property type="evidence" value="ECO:0007669"/>
    <property type="project" value="TreeGrafter"/>
</dbReference>
<evidence type="ECO:0000313" key="16">
    <source>
        <dbReference type="Proteomes" id="UP001195483"/>
    </source>
</evidence>
<dbReference type="GO" id="GO:0004842">
    <property type="term" value="F:ubiquitin-protein transferase activity"/>
    <property type="evidence" value="ECO:0007669"/>
    <property type="project" value="TreeGrafter"/>
</dbReference>
<keyword evidence="16" id="KW-1185">Reference proteome</keyword>
<evidence type="ECO:0000256" key="11">
    <source>
        <dbReference type="SAM" id="MobiDB-lite"/>
    </source>
</evidence>